<organism evidence="13 14">
    <name type="scientific">Rhodococcus olei</name>
    <dbReference type="NCBI Taxonomy" id="2161675"/>
    <lineage>
        <taxon>Bacteria</taxon>
        <taxon>Bacillati</taxon>
        <taxon>Actinomycetota</taxon>
        <taxon>Actinomycetes</taxon>
        <taxon>Mycobacteriales</taxon>
        <taxon>Nocardiaceae</taxon>
        <taxon>Rhodococcus</taxon>
    </lineage>
</organism>
<sequence length="701" mass="73482">MTDITTAFADEVVTNAYTKLVSVPGIEGPVALITLDNGFDHTKPNSFGPRGLLAFDAALDEAFAANPAAIAVTGKPFIFAAGADLKGVPSITSREQGLELGRLGHKVFRRLRDSAVPTFGFVNGLALGGGLEVGLHCHYRTYADNVPALGLPEAMLGLVPGWGGTQLLPNIVGPANAVTIAVENPLNNGKVIGAAQAAKLGLADVVLGSADFLEQSLAWAAKVLAGEIVPARPEIDRGAGWDEAVARAKAIVAGKTKNNAPGAVRTVELLDAARNVDLADPATLDAGFAAEDEALADLLMTDELRAGLYAFDLVNRRAKRPAGAPDKSLARTISGVGIVGAGLMASQLALLFVKQLKVPVILTDIDQERIDKGVGYVHTEIDKLQGKGRLSPDGANRLKALVSGSLDKAAFAKTDFVIEAVFENMDVKKKVFAELEEHIAPETILATNTSSLSITEMAADLRHPERVVGFHFFNPVAVLPLLEIIKGEKTDDATLATAFATAKSLRKSAVLCGDKPGFVFNRLVTRTLGEVMTAVDEGTPFDVADNAVGALGMPMSPFTLLALVGPAVALHTGETLQAAYPKRFVSSPGLEALVEARKPGVWTYGPEGQVVDPEVAALWPQGDRASTADEVLERTRRAMAEEIAIMLDEGVVAAAQDIDLCLILGGGFGFWNGGITPYLDRTGTSEAVNGTRFLAPGVASV</sequence>
<keyword evidence="7" id="KW-0443">Lipid metabolism</keyword>
<evidence type="ECO:0000256" key="7">
    <source>
        <dbReference type="ARBA" id="ARBA00023098"/>
    </source>
</evidence>
<name>A0ABP8NXB4_9NOCA</name>
<dbReference type="Proteomes" id="UP001501183">
    <property type="component" value="Unassembled WGS sequence"/>
</dbReference>
<evidence type="ECO:0000256" key="4">
    <source>
        <dbReference type="ARBA" id="ARBA00022963"/>
    </source>
</evidence>
<comment type="similarity">
    <text evidence="2">In the central section; belongs to the 3-hydroxyacyl-CoA dehydrogenase family.</text>
</comment>
<dbReference type="SUPFAM" id="SSF48179">
    <property type="entry name" value="6-phosphogluconate dehydrogenase C-terminal domain-like"/>
    <property type="match status" value="2"/>
</dbReference>
<dbReference type="Gene3D" id="1.10.1040.50">
    <property type="match status" value="1"/>
</dbReference>
<comment type="catalytic activity">
    <reaction evidence="10">
        <text>a (3S)-3-hydroxyacyl-CoA + NAD(+) = a 3-oxoacyl-CoA + NADH + H(+)</text>
        <dbReference type="Rhea" id="RHEA:22432"/>
        <dbReference type="ChEBI" id="CHEBI:15378"/>
        <dbReference type="ChEBI" id="CHEBI:57318"/>
        <dbReference type="ChEBI" id="CHEBI:57540"/>
        <dbReference type="ChEBI" id="CHEBI:57945"/>
        <dbReference type="ChEBI" id="CHEBI:90726"/>
        <dbReference type="EC" id="1.1.1.35"/>
    </reaction>
</comment>
<accession>A0ABP8NXB4</accession>
<dbReference type="InterPro" id="IPR036291">
    <property type="entry name" value="NAD(P)-bd_dom_sf"/>
</dbReference>
<dbReference type="SUPFAM" id="SSF52096">
    <property type="entry name" value="ClpP/crotonase"/>
    <property type="match status" value="1"/>
</dbReference>
<dbReference type="Gene3D" id="3.90.226.10">
    <property type="entry name" value="2-enoyl-CoA Hydratase, Chain A, domain 1"/>
    <property type="match status" value="1"/>
</dbReference>
<dbReference type="Pfam" id="PF00378">
    <property type="entry name" value="ECH_1"/>
    <property type="match status" value="1"/>
</dbReference>
<keyword evidence="6" id="KW-0520">NAD</keyword>
<evidence type="ECO:0000256" key="5">
    <source>
        <dbReference type="ARBA" id="ARBA00023002"/>
    </source>
</evidence>
<dbReference type="InterPro" id="IPR001753">
    <property type="entry name" value="Enoyl-CoA_hydra/iso"/>
</dbReference>
<evidence type="ECO:0000313" key="14">
    <source>
        <dbReference type="Proteomes" id="UP001501183"/>
    </source>
</evidence>
<comment type="pathway">
    <text evidence="1">Lipid metabolism; fatty acid beta-oxidation.</text>
</comment>
<evidence type="ECO:0000256" key="10">
    <source>
        <dbReference type="ARBA" id="ARBA00049556"/>
    </source>
</evidence>
<keyword evidence="5" id="KW-0560">Oxidoreductase</keyword>
<evidence type="ECO:0000256" key="6">
    <source>
        <dbReference type="ARBA" id="ARBA00023027"/>
    </source>
</evidence>
<keyword evidence="8" id="KW-0456">Lyase</keyword>
<keyword evidence="14" id="KW-1185">Reference proteome</keyword>
<protein>
    <submittedName>
        <fullName evidence="13">3-hydroxyacyl-CoA dehydrogenase NAD-binding domain-containing protein</fullName>
    </submittedName>
</protein>
<evidence type="ECO:0000256" key="3">
    <source>
        <dbReference type="ARBA" id="ARBA00022832"/>
    </source>
</evidence>
<dbReference type="InterPro" id="IPR008927">
    <property type="entry name" value="6-PGluconate_DH-like_C_sf"/>
</dbReference>
<dbReference type="PANTHER" id="PTHR43612">
    <property type="entry name" value="TRIFUNCTIONAL ENZYME SUBUNIT ALPHA"/>
    <property type="match status" value="1"/>
</dbReference>
<evidence type="ECO:0000256" key="2">
    <source>
        <dbReference type="ARBA" id="ARBA00007005"/>
    </source>
</evidence>
<feature type="domain" description="3-hydroxyacyl-CoA dehydrogenase NAD binding" evidence="12">
    <location>
        <begin position="336"/>
        <end position="514"/>
    </location>
</feature>
<dbReference type="PANTHER" id="PTHR43612:SF3">
    <property type="entry name" value="TRIFUNCTIONAL ENZYME SUBUNIT ALPHA, MITOCHONDRIAL"/>
    <property type="match status" value="1"/>
</dbReference>
<keyword evidence="4" id="KW-0442">Lipid degradation</keyword>
<dbReference type="SUPFAM" id="SSF51735">
    <property type="entry name" value="NAD(P)-binding Rossmann-fold domains"/>
    <property type="match status" value="1"/>
</dbReference>
<keyword evidence="3" id="KW-0276">Fatty acid metabolism</keyword>
<dbReference type="CDD" id="cd06558">
    <property type="entry name" value="crotonase-like"/>
    <property type="match status" value="1"/>
</dbReference>
<gene>
    <name evidence="13" type="ORF">GCM10023094_18300</name>
</gene>
<keyword evidence="9" id="KW-0511">Multifunctional enzyme</keyword>
<evidence type="ECO:0000259" key="11">
    <source>
        <dbReference type="Pfam" id="PF00725"/>
    </source>
</evidence>
<evidence type="ECO:0000256" key="9">
    <source>
        <dbReference type="ARBA" id="ARBA00023268"/>
    </source>
</evidence>
<dbReference type="Gene3D" id="3.40.50.720">
    <property type="entry name" value="NAD(P)-binding Rossmann-like Domain"/>
    <property type="match status" value="1"/>
</dbReference>
<comment type="caution">
    <text evidence="13">The sequence shown here is derived from an EMBL/GenBank/DDBJ whole genome shotgun (WGS) entry which is preliminary data.</text>
</comment>
<evidence type="ECO:0000256" key="8">
    <source>
        <dbReference type="ARBA" id="ARBA00023239"/>
    </source>
</evidence>
<evidence type="ECO:0000313" key="13">
    <source>
        <dbReference type="EMBL" id="GAA4477002.1"/>
    </source>
</evidence>
<dbReference type="InterPro" id="IPR006176">
    <property type="entry name" value="3-OHacyl-CoA_DH_NAD-bd"/>
</dbReference>
<proteinExistence type="inferred from homology"/>
<dbReference type="Pfam" id="PF00725">
    <property type="entry name" value="3HCDH"/>
    <property type="match status" value="1"/>
</dbReference>
<feature type="domain" description="3-hydroxyacyl-CoA dehydrogenase C-terminal" evidence="11">
    <location>
        <begin position="517"/>
        <end position="600"/>
    </location>
</feature>
<dbReference type="InterPro" id="IPR029045">
    <property type="entry name" value="ClpP/crotonase-like_dom_sf"/>
</dbReference>
<dbReference type="InterPro" id="IPR006108">
    <property type="entry name" value="3HC_DH_C"/>
</dbReference>
<dbReference type="EMBL" id="BAABFB010000029">
    <property type="protein sequence ID" value="GAA4477002.1"/>
    <property type="molecule type" value="Genomic_DNA"/>
</dbReference>
<dbReference type="Pfam" id="PF02737">
    <property type="entry name" value="3HCDH_N"/>
    <property type="match status" value="1"/>
</dbReference>
<evidence type="ECO:0000259" key="12">
    <source>
        <dbReference type="Pfam" id="PF02737"/>
    </source>
</evidence>
<evidence type="ECO:0000256" key="1">
    <source>
        <dbReference type="ARBA" id="ARBA00005005"/>
    </source>
</evidence>
<reference evidence="14" key="1">
    <citation type="journal article" date="2019" name="Int. J. Syst. Evol. Microbiol.">
        <title>The Global Catalogue of Microorganisms (GCM) 10K type strain sequencing project: providing services to taxonomists for standard genome sequencing and annotation.</title>
        <authorList>
            <consortium name="The Broad Institute Genomics Platform"/>
            <consortium name="The Broad Institute Genome Sequencing Center for Infectious Disease"/>
            <person name="Wu L."/>
            <person name="Ma J."/>
        </authorList>
    </citation>
    <scope>NUCLEOTIDE SEQUENCE [LARGE SCALE GENOMIC DNA]</scope>
    <source>
        <strain evidence="14">JCM 32206</strain>
    </source>
</reference>
<dbReference type="RefSeq" id="WP_345343821.1">
    <property type="nucleotide sequence ID" value="NZ_BAABFB010000029.1"/>
</dbReference>
<dbReference type="InterPro" id="IPR050136">
    <property type="entry name" value="FA_oxidation_alpha_subunit"/>
</dbReference>